<dbReference type="Proteomes" id="UP000595663">
    <property type="component" value="Chromosome"/>
</dbReference>
<dbReference type="OrthoDB" id="6089296at2"/>
<evidence type="ECO:0000259" key="1">
    <source>
        <dbReference type="PROSITE" id="PS50801"/>
    </source>
</evidence>
<dbReference type="Gene3D" id="3.30.750.24">
    <property type="entry name" value="STAS domain"/>
    <property type="match status" value="1"/>
</dbReference>
<dbReference type="InterPro" id="IPR058548">
    <property type="entry name" value="MlaB-like_STAS"/>
</dbReference>
<dbReference type="SUPFAM" id="SSF52091">
    <property type="entry name" value="SpoIIaa-like"/>
    <property type="match status" value="1"/>
</dbReference>
<feature type="domain" description="STAS" evidence="1">
    <location>
        <begin position="14"/>
        <end position="97"/>
    </location>
</feature>
<dbReference type="RefSeq" id="WP_019619914.1">
    <property type="nucleotide sequence ID" value="NZ_AP014545.1"/>
</dbReference>
<sequence>MTARVEFNGSSAVLSGDLLFGTVLSVRTELEGFIDRAEKPLVIDFTQVSRVDSSAVSLWLCLQRRSKRNEVVLVAQNVPAELSSIARLAGLDSLGLS</sequence>
<keyword evidence="3" id="KW-1185">Reference proteome</keyword>
<accession>A0A7R6STC4</accession>
<evidence type="ECO:0000313" key="2">
    <source>
        <dbReference type="EMBL" id="BBB27269.1"/>
    </source>
</evidence>
<gene>
    <name evidence="2" type="ORF">AMJAP_2683</name>
</gene>
<dbReference type="EMBL" id="AP014545">
    <property type="protein sequence ID" value="BBB27269.1"/>
    <property type="molecule type" value="Genomic_DNA"/>
</dbReference>
<dbReference type="InterPro" id="IPR036513">
    <property type="entry name" value="STAS_dom_sf"/>
</dbReference>
<protein>
    <recommendedName>
        <fullName evidence="1">STAS domain-containing protein</fullName>
    </recommendedName>
</protein>
<dbReference type="Pfam" id="PF13466">
    <property type="entry name" value="STAS_2"/>
    <property type="match status" value="1"/>
</dbReference>
<dbReference type="PROSITE" id="PS50801">
    <property type="entry name" value="STAS"/>
    <property type="match status" value="1"/>
</dbReference>
<dbReference type="KEGG" id="ajp:AMJAP_2683"/>
<proteinExistence type="predicted"/>
<reference evidence="2 3" key="1">
    <citation type="journal article" date="2008" name="Int. J. Syst. Evol. Microbiol.">
        <title>Amphritea japonica sp. nov. and Amphritea balenae sp. nov., isolated from the sediment adjacent to sperm whale carcasses off Kagoshima, Japan.</title>
        <authorList>
            <person name="Miyazaki M."/>
            <person name="Nogi Y."/>
            <person name="Fujiwara Y."/>
            <person name="Kawato M."/>
            <person name="Nagahama T."/>
            <person name="Kubokawa K."/>
            <person name="Horikoshi K."/>
        </authorList>
    </citation>
    <scope>NUCLEOTIDE SEQUENCE [LARGE SCALE GENOMIC DNA]</scope>
    <source>
        <strain evidence="2 3">ATCC BAA-1530</strain>
    </source>
</reference>
<evidence type="ECO:0000313" key="3">
    <source>
        <dbReference type="Proteomes" id="UP000595663"/>
    </source>
</evidence>
<name>A0A7R6STC4_9GAMM</name>
<dbReference type="InterPro" id="IPR002645">
    <property type="entry name" value="STAS_dom"/>
</dbReference>
<dbReference type="CDD" id="cd07043">
    <property type="entry name" value="STAS_anti-anti-sigma_factors"/>
    <property type="match status" value="1"/>
</dbReference>
<organism evidence="2 3">
    <name type="scientific">Amphritea japonica ATCC BAA-1530</name>
    <dbReference type="NCBI Taxonomy" id="1278309"/>
    <lineage>
        <taxon>Bacteria</taxon>
        <taxon>Pseudomonadati</taxon>
        <taxon>Pseudomonadota</taxon>
        <taxon>Gammaproteobacteria</taxon>
        <taxon>Oceanospirillales</taxon>
        <taxon>Oceanospirillaceae</taxon>
        <taxon>Amphritea</taxon>
    </lineage>
</organism>
<dbReference type="AlphaFoldDB" id="A0A7R6STC4"/>